<dbReference type="Pfam" id="PF03167">
    <property type="entry name" value="UDG"/>
    <property type="match status" value="1"/>
</dbReference>
<keyword evidence="6" id="KW-0411">Iron-sulfur</keyword>
<evidence type="ECO:0000256" key="2">
    <source>
        <dbReference type="ARBA" id="ARBA00022723"/>
    </source>
</evidence>
<dbReference type="HOGENOM" id="CLU_044815_4_0_2"/>
<dbReference type="PANTHER" id="PTHR33693:SF1">
    <property type="entry name" value="TYPE-4 URACIL-DNA GLYCOSYLASE"/>
    <property type="match status" value="1"/>
</dbReference>
<dbReference type="GO" id="GO:0006281">
    <property type="term" value="P:DNA repair"/>
    <property type="evidence" value="ECO:0007669"/>
    <property type="project" value="UniProtKB-KW"/>
</dbReference>
<sequence>MQPRCRGHDVTYVSDAEFNPFGFDPDGERFVPGFGDVEADFQIIGDHPGIHGGVTTSVPFTETDGAKRLQDALLQGGLLRKAGAPPTVDSTYLSYLHPSVPEQAPTDDDYTREETFVEAEVRAIAAHVLLPVGERATRWVLENMTTEPSDDLDMAALHGREIVGSGWLVVPIADPDSWDEDDGRELSDALTELRKQDYRREADLGRLAGGGEPYYVR</sequence>
<keyword evidence="2" id="KW-0479">Metal-binding</keyword>
<evidence type="ECO:0000256" key="7">
    <source>
        <dbReference type="ARBA" id="ARBA00023204"/>
    </source>
</evidence>
<dbReference type="AlphaFoldDB" id="C7NSL9"/>
<evidence type="ECO:0000259" key="8">
    <source>
        <dbReference type="Pfam" id="PF03167"/>
    </source>
</evidence>
<evidence type="ECO:0000256" key="1">
    <source>
        <dbReference type="ARBA" id="ARBA00022485"/>
    </source>
</evidence>
<dbReference type="EMBL" id="CP001687">
    <property type="protein sequence ID" value="ACV13135.1"/>
    <property type="molecule type" value="Genomic_DNA"/>
</dbReference>
<name>C7NSL9_HALUD</name>
<evidence type="ECO:0000256" key="6">
    <source>
        <dbReference type="ARBA" id="ARBA00023014"/>
    </source>
</evidence>
<feature type="domain" description="Uracil-DNA glycosylase-like" evidence="8">
    <location>
        <begin position="32"/>
        <end position="147"/>
    </location>
</feature>
<proteinExistence type="predicted"/>
<accession>C7NSL9</accession>
<evidence type="ECO:0000313" key="10">
    <source>
        <dbReference type="Proteomes" id="UP000002071"/>
    </source>
</evidence>
<dbReference type="GO" id="GO:0051539">
    <property type="term" value="F:4 iron, 4 sulfur cluster binding"/>
    <property type="evidence" value="ECO:0007669"/>
    <property type="project" value="UniProtKB-KW"/>
</dbReference>
<keyword evidence="1" id="KW-0004">4Fe-4S</keyword>
<dbReference type="InterPro" id="IPR051536">
    <property type="entry name" value="UDG_Type-4/5"/>
</dbReference>
<dbReference type="GO" id="GO:0097506">
    <property type="term" value="F:deaminated base DNA N-glycosylase activity"/>
    <property type="evidence" value="ECO:0007669"/>
    <property type="project" value="UniProtKB-ARBA"/>
</dbReference>
<protein>
    <recommendedName>
        <fullName evidence="8">Uracil-DNA glycosylase-like domain-containing protein</fullName>
    </recommendedName>
</protein>
<evidence type="ECO:0000256" key="5">
    <source>
        <dbReference type="ARBA" id="ARBA00023004"/>
    </source>
</evidence>
<organism evidence="9 10">
    <name type="scientific">Halorhabdus utahensis (strain DSM 12940 / JCM 11049 / AX-2)</name>
    <dbReference type="NCBI Taxonomy" id="519442"/>
    <lineage>
        <taxon>Archaea</taxon>
        <taxon>Methanobacteriati</taxon>
        <taxon>Methanobacteriota</taxon>
        <taxon>Stenosarchaea group</taxon>
        <taxon>Halobacteria</taxon>
        <taxon>Halobacteriales</taxon>
        <taxon>Haloarculaceae</taxon>
        <taxon>Halorhabdus</taxon>
    </lineage>
</organism>
<dbReference type="GO" id="GO:0046872">
    <property type="term" value="F:metal ion binding"/>
    <property type="evidence" value="ECO:0007669"/>
    <property type="project" value="UniProtKB-KW"/>
</dbReference>
<evidence type="ECO:0000313" key="9">
    <source>
        <dbReference type="EMBL" id="ACV13135.1"/>
    </source>
</evidence>
<gene>
    <name evidence="9" type="ordered locus">Huta_2974</name>
</gene>
<dbReference type="eggNOG" id="arCOG00905">
    <property type="taxonomic scope" value="Archaea"/>
</dbReference>
<dbReference type="InterPro" id="IPR005122">
    <property type="entry name" value="Uracil-DNA_glycosylase-like"/>
</dbReference>
<reference evidence="9 10" key="1">
    <citation type="journal article" date="2009" name="Stand. Genomic Sci.">
        <title>Complete genome sequence of Halorhabdus utahensis type strain (AX-2).</title>
        <authorList>
            <person name="Anderson I."/>
            <person name="Tindall B.J."/>
            <person name="Pomrenke H."/>
            <person name="Goker M."/>
            <person name="Lapidus A."/>
            <person name="Nolan M."/>
            <person name="Copeland A."/>
            <person name="Glavina Del Rio T."/>
            <person name="Chen F."/>
            <person name="Tice H."/>
            <person name="Cheng J.F."/>
            <person name="Lucas S."/>
            <person name="Chertkov O."/>
            <person name="Bruce D."/>
            <person name="Brettin T."/>
            <person name="Detter J.C."/>
            <person name="Han C."/>
            <person name="Goodwin L."/>
            <person name="Land M."/>
            <person name="Hauser L."/>
            <person name="Chang Y.J."/>
            <person name="Jeffries C.D."/>
            <person name="Pitluck S."/>
            <person name="Pati A."/>
            <person name="Mavromatis K."/>
            <person name="Ivanova N."/>
            <person name="Ovchinnikova G."/>
            <person name="Chen A."/>
            <person name="Palaniappan K."/>
            <person name="Chain P."/>
            <person name="Rohde M."/>
            <person name="Bristow J."/>
            <person name="Eisen J.A."/>
            <person name="Markowitz V."/>
            <person name="Hugenholtz P."/>
            <person name="Kyrpides N.C."/>
            <person name="Klenk H.P."/>
        </authorList>
    </citation>
    <scope>NUCLEOTIDE SEQUENCE [LARGE SCALE GENOMIC DNA]</scope>
    <source>
        <strain evidence="10">DSM 12940 / JCM 11049 / AX-2</strain>
    </source>
</reference>
<dbReference type="PANTHER" id="PTHR33693">
    <property type="entry name" value="TYPE-5 URACIL-DNA GLYCOSYLASE"/>
    <property type="match status" value="1"/>
</dbReference>
<dbReference type="STRING" id="519442.Huta_2974"/>
<dbReference type="InterPro" id="IPR036895">
    <property type="entry name" value="Uracil-DNA_glycosylase-like_sf"/>
</dbReference>
<dbReference type="Gene3D" id="3.40.470.10">
    <property type="entry name" value="Uracil-DNA glycosylase-like domain"/>
    <property type="match status" value="1"/>
</dbReference>
<dbReference type="Proteomes" id="UP000002071">
    <property type="component" value="Chromosome"/>
</dbReference>
<evidence type="ECO:0000256" key="4">
    <source>
        <dbReference type="ARBA" id="ARBA00022801"/>
    </source>
</evidence>
<dbReference type="SUPFAM" id="SSF52141">
    <property type="entry name" value="Uracil-DNA glycosylase-like"/>
    <property type="match status" value="1"/>
</dbReference>
<keyword evidence="3" id="KW-0227">DNA damage</keyword>
<keyword evidence="7" id="KW-0234">DNA repair</keyword>
<dbReference type="KEGG" id="hut:Huta_2974"/>
<keyword evidence="4" id="KW-0378">Hydrolase</keyword>
<keyword evidence="5" id="KW-0408">Iron</keyword>
<keyword evidence="10" id="KW-1185">Reference proteome</keyword>
<evidence type="ECO:0000256" key="3">
    <source>
        <dbReference type="ARBA" id="ARBA00022763"/>
    </source>
</evidence>